<proteinExistence type="predicted"/>
<keyword evidence="3" id="KW-1185">Reference proteome</keyword>
<dbReference type="SUPFAM" id="SSF56112">
    <property type="entry name" value="Protein kinase-like (PK-like)"/>
    <property type="match status" value="1"/>
</dbReference>
<dbReference type="Gene3D" id="1.10.510.10">
    <property type="entry name" value="Transferase(Phosphotransferase) domain 1"/>
    <property type="match status" value="1"/>
</dbReference>
<evidence type="ECO:0000313" key="3">
    <source>
        <dbReference type="Proteomes" id="UP001148786"/>
    </source>
</evidence>
<dbReference type="Proteomes" id="UP001148786">
    <property type="component" value="Unassembled WGS sequence"/>
</dbReference>
<evidence type="ECO:0000313" key="2">
    <source>
        <dbReference type="EMBL" id="KAJ3508829.1"/>
    </source>
</evidence>
<evidence type="ECO:0008006" key="4">
    <source>
        <dbReference type="Google" id="ProtNLM"/>
    </source>
</evidence>
<dbReference type="AlphaFoldDB" id="A0A9W8JYA7"/>
<reference evidence="2" key="1">
    <citation type="submission" date="2022-07" db="EMBL/GenBank/DDBJ databases">
        <title>Genome Sequence of Agrocybe chaxingu.</title>
        <authorList>
            <person name="Buettner E."/>
        </authorList>
    </citation>
    <scope>NUCLEOTIDE SEQUENCE</scope>
    <source>
        <strain evidence="2">MP-N11</strain>
    </source>
</reference>
<accession>A0A9W8JYA7</accession>
<dbReference type="OrthoDB" id="3250441at2759"/>
<dbReference type="EMBL" id="JANKHO010000528">
    <property type="protein sequence ID" value="KAJ3508829.1"/>
    <property type="molecule type" value="Genomic_DNA"/>
</dbReference>
<name>A0A9W8JYA7_9AGAR</name>
<evidence type="ECO:0000256" key="1">
    <source>
        <dbReference type="SAM" id="MobiDB-lite"/>
    </source>
</evidence>
<feature type="compositionally biased region" description="Acidic residues" evidence="1">
    <location>
        <begin position="571"/>
        <end position="585"/>
    </location>
</feature>
<dbReference type="Gene3D" id="3.30.200.20">
    <property type="entry name" value="Phosphorylase Kinase, domain 1"/>
    <property type="match status" value="1"/>
</dbReference>
<gene>
    <name evidence="2" type="ORF">NLJ89_g5539</name>
</gene>
<organism evidence="2 3">
    <name type="scientific">Agrocybe chaxingu</name>
    <dbReference type="NCBI Taxonomy" id="84603"/>
    <lineage>
        <taxon>Eukaryota</taxon>
        <taxon>Fungi</taxon>
        <taxon>Dikarya</taxon>
        <taxon>Basidiomycota</taxon>
        <taxon>Agaricomycotina</taxon>
        <taxon>Agaricomycetes</taxon>
        <taxon>Agaricomycetidae</taxon>
        <taxon>Agaricales</taxon>
        <taxon>Agaricineae</taxon>
        <taxon>Strophariaceae</taxon>
        <taxon>Agrocybe</taxon>
    </lineage>
</organism>
<comment type="caution">
    <text evidence="2">The sequence shown here is derived from an EMBL/GenBank/DDBJ whole genome shotgun (WGS) entry which is preliminary data.</text>
</comment>
<feature type="region of interest" description="Disordered" evidence="1">
    <location>
        <begin position="569"/>
        <end position="603"/>
    </location>
</feature>
<sequence>MESTDDEEGSIDIKAEDGVDQLTRAIQATLLKYDQVVSLRDLLLFKTDVPLEPDESLQSRALLWLHQQPTNSQLKQTRRISTVFPSGPHPSDDKLDIIIADTDVLELRDGLGDPNDRYKRKVKKALDERLNGLPPRYSPSDIVKMPKIQAQILGGDKPLIHLGRPGGVPATIFNPALATLQQRLDDLEKVEVDCQEIERAAKYIQRTVEFHEDEAHLQKEIQDLLDQAIGENGSWGCILDWADNIKPDCAWWRQKFLILALELKNTLGLSGDALFQAVIVYSKVVSREQYKRFRGLCNFPIVLLGVTANRLEISVAVCVGPIYVTKLLTLDLSLGFHASDNIMRLARVFHVLASCRKDLRKYYDKVISEPRGVSGLYPSPTTTDPSKVLPKLTYRQFLTRAGQSTCSLVDLGNTTSAMYIATLDDTDEEVIVKFTARYNEVAHRLLADAQLAPKLHFCGRVVGNLFMIVMDRVDGKSIWQLQQDDKPVPAIVSEKVAEAIGILHANGIVFGDLRDPNILHVASKDHVVLVDFDWPGKDGESRYPASLNSANTWAREVEPNGVMRKSHDVAQDVEDSEGSADELDDKENGQEEGGRPAVKRPKKLESLSAKLRNGLHYSQHDVEWSCQFVVICPYVRDETGGQIIQATLHPSEDNITHVFNIEQPGMNPELGDYVSNPKDSNRYSVLGYGNSLVIARTKDDIRDKIPWLLYRRACSDNMSPRHGIQSSMRPVSSQSLCFAAPLAATELQPRIPPREAVVSAIPEAGVRGLEEEGLALGFEAVAERHEELVAGVAFWLPLSVAADPLSLPSALMPNASASRAFLLAIWQSLVHFGADWELIWEPEDKPEDADVRPQLTF</sequence>
<protein>
    <recommendedName>
        <fullName evidence="4">Protein kinase domain-containing protein</fullName>
    </recommendedName>
</protein>
<dbReference type="InterPro" id="IPR011009">
    <property type="entry name" value="Kinase-like_dom_sf"/>
</dbReference>